<keyword evidence="2" id="KW-1185">Reference proteome</keyword>
<organism evidence="1 2">
    <name type="scientific">Homarus americanus</name>
    <name type="common">American lobster</name>
    <dbReference type="NCBI Taxonomy" id="6706"/>
    <lineage>
        <taxon>Eukaryota</taxon>
        <taxon>Metazoa</taxon>
        <taxon>Ecdysozoa</taxon>
        <taxon>Arthropoda</taxon>
        <taxon>Crustacea</taxon>
        <taxon>Multicrustacea</taxon>
        <taxon>Malacostraca</taxon>
        <taxon>Eumalacostraca</taxon>
        <taxon>Eucarida</taxon>
        <taxon>Decapoda</taxon>
        <taxon>Pleocyemata</taxon>
        <taxon>Astacidea</taxon>
        <taxon>Nephropoidea</taxon>
        <taxon>Nephropidae</taxon>
        <taxon>Homarus</taxon>
    </lineage>
</organism>
<reference evidence="1" key="1">
    <citation type="journal article" date="2021" name="Sci. Adv.">
        <title>The American lobster genome reveals insights on longevity, neural, and immune adaptations.</title>
        <authorList>
            <person name="Polinski J.M."/>
            <person name="Zimin A.V."/>
            <person name="Clark K.F."/>
            <person name="Kohn A.B."/>
            <person name="Sadowski N."/>
            <person name="Timp W."/>
            <person name="Ptitsyn A."/>
            <person name="Khanna P."/>
            <person name="Romanova D.Y."/>
            <person name="Williams P."/>
            <person name="Greenwood S.J."/>
            <person name="Moroz L.L."/>
            <person name="Walt D.R."/>
            <person name="Bodnar A.G."/>
        </authorList>
    </citation>
    <scope>NUCLEOTIDE SEQUENCE</scope>
    <source>
        <strain evidence="1">GMGI-L3</strain>
    </source>
</reference>
<dbReference type="AlphaFoldDB" id="A0A8J5JYD9"/>
<accession>A0A8J5JYD9</accession>
<sequence>MTARGHVNSLCVCHNALRCRVWSKIPGDTSSLVAAAHLCKVSGCCSDKFSLKAVNMKCNHGDANMQMV</sequence>
<comment type="caution">
    <text evidence="1">The sequence shown here is derived from an EMBL/GenBank/DDBJ whole genome shotgun (WGS) entry which is preliminary data.</text>
</comment>
<evidence type="ECO:0000313" key="2">
    <source>
        <dbReference type="Proteomes" id="UP000747542"/>
    </source>
</evidence>
<dbReference type="EMBL" id="JAHLQT010026447">
    <property type="protein sequence ID" value="KAG7163615.1"/>
    <property type="molecule type" value="Genomic_DNA"/>
</dbReference>
<proteinExistence type="predicted"/>
<protein>
    <submittedName>
        <fullName evidence="1">Uncharacterized protein</fullName>
    </submittedName>
</protein>
<evidence type="ECO:0000313" key="1">
    <source>
        <dbReference type="EMBL" id="KAG7163615.1"/>
    </source>
</evidence>
<gene>
    <name evidence="1" type="ORF">Hamer_G002832</name>
</gene>
<name>A0A8J5JYD9_HOMAM</name>
<dbReference type="Proteomes" id="UP000747542">
    <property type="component" value="Unassembled WGS sequence"/>
</dbReference>